<evidence type="ECO:0000256" key="2">
    <source>
        <dbReference type="ARBA" id="ARBA00022679"/>
    </source>
</evidence>
<keyword evidence="3" id="KW-0547">Nucleotide-binding</keyword>
<feature type="domain" description="Aminoglycoside phosphotransferase" evidence="6">
    <location>
        <begin position="27"/>
        <end position="237"/>
    </location>
</feature>
<keyword evidence="5" id="KW-0067">ATP-binding</keyword>
<dbReference type="PANTHER" id="PTHR34273">
    <property type="entry name" value="METHYLTHIORIBOSE KINASE"/>
    <property type="match status" value="1"/>
</dbReference>
<reference evidence="7 8" key="1">
    <citation type="submission" date="2018-03" db="EMBL/GenBank/DDBJ databases">
        <title>Genomic Encyclopedia of Archaeal and Bacterial Type Strains, Phase II (KMG-II): from individual species to whole genera.</title>
        <authorList>
            <person name="Goeker M."/>
        </authorList>
    </citation>
    <scope>NUCLEOTIDE SEQUENCE [LARGE SCALE GENOMIC DNA]</scope>
    <source>
        <strain evidence="7 8">DSM 29328</strain>
    </source>
</reference>
<dbReference type="OrthoDB" id="7326703at2"/>
<keyword evidence="8" id="KW-1185">Reference proteome</keyword>
<gene>
    <name evidence="7" type="ORF">CLV78_11121</name>
</gene>
<evidence type="ECO:0000256" key="3">
    <source>
        <dbReference type="ARBA" id="ARBA00022741"/>
    </source>
</evidence>
<dbReference type="Proteomes" id="UP000239480">
    <property type="component" value="Unassembled WGS sequence"/>
</dbReference>
<dbReference type="Gene3D" id="3.30.200.20">
    <property type="entry name" value="Phosphorylase Kinase, domain 1"/>
    <property type="match status" value="1"/>
</dbReference>
<evidence type="ECO:0000313" key="8">
    <source>
        <dbReference type="Proteomes" id="UP000239480"/>
    </source>
</evidence>
<protein>
    <submittedName>
        <fullName evidence="7">Ser/Thr protein kinase RdoA (MazF antagonist)</fullName>
    </submittedName>
</protein>
<accession>A0A2T0RI81</accession>
<evidence type="ECO:0000256" key="4">
    <source>
        <dbReference type="ARBA" id="ARBA00022777"/>
    </source>
</evidence>
<dbReference type="InterPro" id="IPR002575">
    <property type="entry name" value="Aminoglycoside_PTrfase"/>
</dbReference>
<dbReference type="InterPro" id="IPR011009">
    <property type="entry name" value="Kinase-like_dom_sf"/>
</dbReference>
<dbReference type="PROSITE" id="PS00109">
    <property type="entry name" value="PROTEIN_KINASE_TYR"/>
    <property type="match status" value="1"/>
</dbReference>
<evidence type="ECO:0000256" key="1">
    <source>
        <dbReference type="ARBA" id="ARBA00010165"/>
    </source>
</evidence>
<dbReference type="PANTHER" id="PTHR34273:SF2">
    <property type="entry name" value="METHYLTHIORIBOSE KINASE"/>
    <property type="match status" value="1"/>
</dbReference>
<evidence type="ECO:0000259" key="6">
    <source>
        <dbReference type="Pfam" id="PF01636"/>
    </source>
</evidence>
<dbReference type="Gene3D" id="3.90.1200.10">
    <property type="match status" value="1"/>
</dbReference>
<dbReference type="AlphaFoldDB" id="A0A2T0RI81"/>
<evidence type="ECO:0000256" key="5">
    <source>
        <dbReference type="ARBA" id="ARBA00022840"/>
    </source>
</evidence>
<dbReference type="GO" id="GO:0004672">
    <property type="term" value="F:protein kinase activity"/>
    <property type="evidence" value="ECO:0007669"/>
    <property type="project" value="InterPro"/>
</dbReference>
<keyword evidence="4 7" id="KW-0418">Kinase</keyword>
<proteinExistence type="inferred from homology"/>
<comment type="caution">
    <text evidence="7">The sequence shown here is derived from an EMBL/GenBank/DDBJ whole genome shotgun (WGS) entry which is preliminary data.</text>
</comment>
<name>A0A2T0RI81_9RHOB</name>
<dbReference type="Pfam" id="PF01636">
    <property type="entry name" value="APH"/>
    <property type="match status" value="1"/>
</dbReference>
<keyword evidence="2" id="KW-0808">Transferase</keyword>
<organism evidence="7 8">
    <name type="scientific">Aliiruegeria haliotis</name>
    <dbReference type="NCBI Taxonomy" id="1280846"/>
    <lineage>
        <taxon>Bacteria</taxon>
        <taxon>Pseudomonadati</taxon>
        <taxon>Pseudomonadota</taxon>
        <taxon>Alphaproteobacteria</taxon>
        <taxon>Rhodobacterales</taxon>
        <taxon>Roseobacteraceae</taxon>
        <taxon>Aliiruegeria</taxon>
    </lineage>
</organism>
<dbReference type="InterPro" id="IPR008266">
    <property type="entry name" value="Tyr_kinase_AS"/>
</dbReference>
<dbReference type="RefSeq" id="WP_106207200.1">
    <property type="nucleotide sequence ID" value="NZ_PVTD01000011.1"/>
</dbReference>
<dbReference type="GO" id="GO:0005524">
    <property type="term" value="F:ATP binding"/>
    <property type="evidence" value="ECO:0007669"/>
    <property type="project" value="UniProtKB-KW"/>
</dbReference>
<comment type="similarity">
    <text evidence="1">Belongs to the methylthioribose kinase family.</text>
</comment>
<sequence>MSQDLAERCAELVAELGLANPGTDVRIRPLTGGVASDIAVVETEQRDVVVKFALAKLKVAEDWFAPVHRNRAEYAWLKFAHDTCPANAPKIFGRSEALQGFAMELLKGEHVYLWKDRLLSGAAPDGEAAKVGGLLGRLHAVSSRTDFDRSAFRNRDDFHALRLEPYLSFTAGRHPDLAMRINGLAEALHGSDQVLVHGDVSPKNILVRDGTPILLDAECATMGDASFDLAFCLNHLVLKALHMPTNRDALCAEAQSLWNAYAPHVCWEAAADLEARTVALLPALMLARVDGKSPVEYLDETGRRRVRTLSRPLIAEPAATISDFIDILKKQARHQ</sequence>
<dbReference type="SUPFAM" id="SSF56112">
    <property type="entry name" value="Protein kinase-like (PK-like)"/>
    <property type="match status" value="1"/>
</dbReference>
<dbReference type="EMBL" id="PVTD01000011">
    <property type="protein sequence ID" value="PRY20868.1"/>
    <property type="molecule type" value="Genomic_DNA"/>
</dbReference>
<evidence type="ECO:0000313" key="7">
    <source>
        <dbReference type="EMBL" id="PRY20868.1"/>
    </source>
</evidence>